<organism evidence="3 4">
    <name type="scientific">Triparma columacea</name>
    <dbReference type="NCBI Taxonomy" id="722753"/>
    <lineage>
        <taxon>Eukaryota</taxon>
        <taxon>Sar</taxon>
        <taxon>Stramenopiles</taxon>
        <taxon>Ochrophyta</taxon>
        <taxon>Bolidophyceae</taxon>
        <taxon>Parmales</taxon>
        <taxon>Triparmaceae</taxon>
        <taxon>Triparma</taxon>
    </lineage>
</organism>
<accession>A0A9W7GDS5</accession>
<evidence type="ECO:0000313" key="4">
    <source>
        <dbReference type="Proteomes" id="UP001165065"/>
    </source>
</evidence>
<dbReference type="CDD" id="cd14809">
    <property type="entry name" value="bZIP_AUREO-like"/>
    <property type="match status" value="1"/>
</dbReference>
<feature type="domain" description="BZIP" evidence="2">
    <location>
        <begin position="171"/>
        <end position="217"/>
    </location>
</feature>
<dbReference type="AlphaFoldDB" id="A0A9W7GDS5"/>
<dbReference type="SUPFAM" id="SSF57959">
    <property type="entry name" value="Leucine zipper domain"/>
    <property type="match status" value="1"/>
</dbReference>
<evidence type="ECO:0000259" key="2">
    <source>
        <dbReference type="Pfam" id="PF07716"/>
    </source>
</evidence>
<dbReference type="Proteomes" id="UP001165065">
    <property type="component" value="Unassembled WGS sequence"/>
</dbReference>
<dbReference type="OrthoDB" id="47359at2759"/>
<feature type="coiled-coil region" evidence="1">
    <location>
        <begin position="172"/>
        <end position="222"/>
    </location>
</feature>
<dbReference type="Pfam" id="PF07716">
    <property type="entry name" value="bZIP_2"/>
    <property type="match status" value="1"/>
</dbReference>
<evidence type="ECO:0000256" key="1">
    <source>
        <dbReference type="SAM" id="Coils"/>
    </source>
</evidence>
<proteinExistence type="predicted"/>
<dbReference type="Gene3D" id="1.20.5.170">
    <property type="match status" value="1"/>
</dbReference>
<comment type="caution">
    <text evidence="3">The sequence shown here is derived from an EMBL/GenBank/DDBJ whole genome shotgun (WGS) entry which is preliminary data.</text>
</comment>
<dbReference type="InterPro" id="IPR046347">
    <property type="entry name" value="bZIP_sf"/>
</dbReference>
<gene>
    <name evidence="3" type="ORF">TrCOL_g5068</name>
</gene>
<dbReference type="InterPro" id="IPR004827">
    <property type="entry name" value="bZIP"/>
</dbReference>
<reference evidence="4" key="1">
    <citation type="journal article" date="2023" name="Commun. Biol.">
        <title>Genome analysis of Parmales, the sister group of diatoms, reveals the evolutionary specialization of diatoms from phago-mixotrophs to photoautotrophs.</title>
        <authorList>
            <person name="Ban H."/>
            <person name="Sato S."/>
            <person name="Yoshikawa S."/>
            <person name="Yamada K."/>
            <person name="Nakamura Y."/>
            <person name="Ichinomiya M."/>
            <person name="Sato N."/>
            <person name="Blanc-Mathieu R."/>
            <person name="Endo H."/>
            <person name="Kuwata A."/>
            <person name="Ogata H."/>
        </authorList>
    </citation>
    <scope>NUCLEOTIDE SEQUENCE [LARGE SCALE GENOMIC DNA]</scope>
</reference>
<keyword evidence="1" id="KW-0175">Coiled coil</keyword>
<sequence length="286" mass="31782">MKKKENLKNLQKKMRVLQAQGLLLKQNIEDCATASLLLSLDNKKHATGDGCHVIPGLPPPPSLGPSSPPSPPSIAETLHEVLQMTARTKPLPDDVVDDLTSEYGSRKRRRIVSGADELDHVQQGLASIKSEQRITDALDKFASTMNRSNISWKTGMYCDSNGTQKRLSVPELEKLRRERNRMHAKMTRDRKKIFVASIKQAVEKLESDNQLLRDALSKQSDLAQYVAEQERLLLSTVNIETFEISDEESDEFFQGAGNPFQETCQSFPTMLSAVSSSSSSSPVTTP</sequence>
<keyword evidence="4" id="KW-1185">Reference proteome</keyword>
<protein>
    <recommendedName>
        <fullName evidence="2">BZIP domain-containing protein</fullName>
    </recommendedName>
</protein>
<dbReference type="EMBL" id="BRYA01001465">
    <property type="protein sequence ID" value="GMI43967.1"/>
    <property type="molecule type" value="Genomic_DNA"/>
</dbReference>
<name>A0A9W7GDS5_9STRA</name>
<dbReference type="GO" id="GO:0003700">
    <property type="term" value="F:DNA-binding transcription factor activity"/>
    <property type="evidence" value="ECO:0007669"/>
    <property type="project" value="InterPro"/>
</dbReference>
<evidence type="ECO:0000313" key="3">
    <source>
        <dbReference type="EMBL" id="GMI43967.1"/>
    </source>
</evidence>